<dbReference type="GO" id="GO:0016747">
    <property type="term" value="F:acyltransferase activity, transferring groups other than amino-acyl groups"/>
    <property type="evidence" value="ECO:0007669"/>
    <property type="project" value="InterPro"/>
</dbReference>
<dbReference type="Proteomes" id="UP000663903">
    <property type="component" value="Chromosome"/>
</dbReference>
<proteinExistence type="predicted"/>
<evidence type="ECO:0000313" key="2">
    <source>
        <dbReference type="EMBL" id="QTD45517.1"/>
    </source>
</evidence>
<dbReference type="SUPFAM" id="SSF55729">
    <property type="entry name" value="Acyl-CoA N-acyltransferases (Nat)"/>
    <property type="match status" value="1"/>
</dbReference>
<feature type="domain" description="N-acetyltransferase" evidence="1">
    <location>
        <begin position="17"/>
        <end position="188"/>
    </location>
</feature>
<dbReference type="Pfam" id="PF13302">
    <property type="entry name" value="Acetyltransf_3"/>
    <property type="match status" value="1"/>
</dbReference>
<dbReference type="EMBL" id="CP071796">
    <property type="protein sequence ID" value="QTD45517.1"/>
    <property type="molecule type" value="Genomic_DNA"/>
</dbReference>
<dbReference type="InterPro" id="IPR000182">
    <property type="entry name" value="GNAT_dom"/>
</dbReference>
<dbReference type="InterPro" id="IPR051531">
    <property type="entry name" value="N-acetyltransferase"/>
</dbReference>
<keyword evidence="3" id="KW-1185">Reference proteome</keyword>
<name>A0A975CIE3_9BURK</name>
<dbReference type="KEGG" id="otd:J1M35_00885"/>
<sequence>MPAAPPIAPAPWAASARLRLREFSAHDVDDLVRMHRDPRVRAQLVDDLPLDDAATASRFVAGLQQFYRRHEGQGIWCAERAVPPDADSLAEARAAHAAGEIGDQLLALVAAPEWRFAGWFSLVHVKDDPAEIEIGARLQPDAWGGALALDGGEWLLARAFAEPRRARVFGYCDPANRSAAHCLRVLGFSGLGLAPYNGQQAARFMLARAHWRHWHALPRRERLRRLRTD</sequence>
<dbReference type="AlphaFoldDB" id="A0A975CIE3"/>
<reference evidence="2" key="1">
    <citation type="submission" date="2021-03" db="EMBL/GenBank/DDBJ databases">
        <title>Ottowia sp. 27C isolated from the cloaca of a Giant Asian pond turtle (Heosemys grandis).</title>
        <authorList>
            <person name="Spergser J."/>
            <person name="Busse H.-J."/>
        </authorList>
    </citation>
    <scope>NUCLEOTIDE SEQUENCE</scope>
    <source>
        <strain evidence="2">27C</strain>
    </source>
</reference>
<dbReference type="PANTHER" id="PTHR43792">
    <property type="entry name" value="GNAT FAMILY, PUTATIVE (AFU_ORTHOLOGUE AFUA_3G00765)-RELATED-RELATED"/>
    <property type="match status" value="1"/>
</dbReference>
<evidence type="ECO:0000313" key="3">
    <source>
        <dbReference type="Proteomes" id="UP000663903"/>
    </source>
</evidence>
<gene>
    <name evidence="2" type="ORF">J1M35_00885</name>
</gene>
<protein>
    <submittedName>
        <fullName evidence="2">GNAT family N-acetyltransferase</fullName>
    </submittedName>
</protein>
<accession>A0A975CIE3</accession>
<dbReference type="PANTHER" id="PTHR43792:SF1">
    <property type="entry name" value="N-ACETYLTRANSFERASE DOMAIN-CONTAINING PROTEIN"/>
    <property type="match status" value="1"/>
</dbReference>
<dbReference type="Gene3D" id="3.40.630.30">
    <property type="match status" value="1"/>
</dbReference>
<evidence type="ECO:0000259" key="1">
    <source>
        <dbReference type="Pfam" id="PF13302"/>
    </source>
</evidence>
<dbReference type="InterPro" id="IPR016181">
    <property type="entry name" value="Acyl_CoA_acyltransferase"/>
</dbReference>
<organism evidence="2 3">
    <name type="scientific">Ottowia testudinis</name>
    <dbReference type="NCBI Taxonomy" id="2816950"/>
    <lineage>
        <taxon>Bacteria</taxon>
        <taxon>Pseudomonadati</taxon>
        <taxon>Pseudomonadota</taxon>
        <taxon>Betaproteobacteria</taxon>
        <taxon>Burkholderiales</taxon>
        <taxon>Comamonadaceae</taxon>
        <taxon>Ottowia</taxon>
    </lineage>
</organism>
<dbReference type="RefSeq" id="WP_208009265.1">
    <property type="nucleotide sequence ID" value="NZ_CP071796.1"/>
</dbReference>